<feature type="binding site" evidence="7">
    <location>
        <position position="162"/>
    </location>
    <ligand>
        <name>Fe cation</name>
        <dbReference type="ChEBI" id="CHEBI:24875"/>
    </ligand>
</feature>
<evidence type="ECO:0000256" key="4">
    <source>
        <dbReference type="ARBA" id="ARBA00023002"/>
    </source>
</evidence>
<dbReference type="Pfam" id="PF00351">
    <property type="entry name" value="Biopterin_H"/>
    <property type="match status" value="1"/>
</dbReference>
<protein>
    <submittedName>
        <fullName evidence="10">Phenylalanine 4-monooxygenase</fullName>
    </submittedName>
</protein>
<dbReference type="AlphaFoldDB" id="A0A7Y7EB83"/>
<dbReference type="EMBL" id="JABBXF010000120">
    <property type="protein sequence ID" value="NVK82319.1"/>
    <property type="molecule type" value="Genomic_DNA"/>
</dbReference>
<evidence type="ECO:0000313" key="10">
    <source>
        <dbReference type="EMBL" id="NVK82319.1"/>
    </source>
</evidence>
<name>A0A7Y7EB83_STRMO</name>
<comment type="caution">
    <text evidence="10">The sequence shown here is derived from an EMBL/GenBank/DDBJ whole genome shotgun (WGS) entry which is preliminary data.</text>
</comment>
<feature type="region of interest" description="Disordered" evidence="8">
    <location>
        <begin position="1"/>
        <end position="29"/>
    </location>
</feature>
<dbReference type="InterPro" id="IPR019774">
    <property type="entry name" value="Aromatic-AA_hydroxylase_C"/>
</dbReference>
<dbReference type="GO" id="GO:0009072">
    <property type="term" value="P:aromatic amino acid metabolic process"/>
    <property type="evidence" value="ECO:0007669"/>
    <property type="project" value="InterPro"/>
</dbReference>
<evidence type="ECO:0000313" key="11">
    <source>
        <dbReference type="Proteomes" id="UP000587462"/>
    </source>
</evidence>
<sequence length="279" mass="30766">MTDPRRQTPVTPDGRLGPAAHHPGRSDARYLERRNALARLADGHRAGDRLPDVDYTEAEHATWRTVRTALAAAHGAHASREVLEAREGFPVPPDRIPGLAEAGARLRGLTGFGFTLTGGPVETRRFLGAFADGWFHAVPFVRHPAVPLYTPEPDVIHDMFGHGIHLSSPRFAELYRMFGKAALRAADEAALRRINRVYWYVLEFGVLTEAGEPKAYGAALLSSYGELARLPGCVIRPLDMREMARTPYYSAAYQPVLFAGRSLEHVCEELGTFLDAEIS</sequence>
<evidence type="ECO:0000256" key="2">
    <source>
        <dbReference type="ARBA" id="ARBA00009712"/>
    </source>
</evidence>
<evidence type="ECO:0000256" key="8">
    <source>
        <dbReference type="SAM" id="MobiDB-lite"/>
    </source>
</evidence>
<dbReference type="RefSeq" id="WP_171087873.1">
    <property type="nucleotide sequence ID" value="NZ_BNBU01000002.1"/>
</dbReference>
<keyword evidence="4" id="KW-0560">Oxidoreductase</keyword>
<feature type="binding site" evidence="7">
    <location>
        <position position="157"/>
    </location>
    <ligand>
        <name>Fe cation</name>
        <dbReference type="ChEBI" id="CHEBI:24875"/>
    </ligand>
</feature>
<dbReference type="InterPro" id="IPR036951">
    <property type="entry name" value="ArAA_hydroxylase_sf"/>
</dbReference>
<evidence type="ECO:0000256" key="5">
    <source>
        <dbReference type="ARBA" id="ARBA00023004"/>
    </source>
</evidence>
<feature type="binding site" evidence="7">
    <location>
        <position position="203"/>
    </location>
    <ligand>
        <name>Fe cation</name>
        <dbReference type="ChEBI" id="CHEBI:24875"/>
    </ligand>
</feature>
<dbReference type="PROSITE" id="PS51410">
    <property type="entry name" value="BH4_AAA_HYDROXYL_2"/>
    <property type="match status" value="1"/>
</dbReference>
<comment type="similarity">
    <text evidence="2">Belongs to the biopterin-dependent aromatic amino acid hydroxylase family.</text>
</comment>
<proteinExistence type="inferred from homology"/>
<dbReference type="Gene3D" id="1.10.800.10">
    <property type="entry name" value="Aromatic amino acid hydroxylase"/>
    <property type="match status" value="1"/>
</dbReference>
<dbReference type="InterPro" id="IPR036329">
    <property type="entry name" value="Aro-AA_hydroxylase_C_sf"/>
</dbReference>
<evidence type="ECO:0000259" key="9">
    <source>
        <dbReference type="PROSITE" id="PS51410"/>
    </source>
</evidence>
<dbReference type="InterPro" id="IPR001273">
    <property type="entry name" value="ArAA_hydroxylase"/>
</dbReference>
<keyword evidence="11" id="KW-1185">Reference proteome</keyword>
<keyword evidence="5 7" id="KW-0408">Iron</keyword>
<dbReference type="Proteomes" id="UP000587462">
    <property type="component" value="Unassembled WGS sequence"/>
</dbReference>
<comment type="cofactor">
    <cofactor evidence="1 7">
        <name>Fe(2+)</name>
        <dbReference type="ChEBI" id="CHEBI:29033"/>
    </cofactor>
</comment>
<organism evidence="10 11">
    <name type="scientific">Streptomyces morookaense</name>
    <name type="common">Streptoverticillium morookaense</name>
    <dbReference type="NCBI Taxonomy" id="1970"/>
    <lineage>
        <taxon>Bacteria</taxon>
        <taxon>Bacillati</taxon>
        <taxon>Actinomycetota</taxon>
        <taxon>Actinomycetes</taxon>
        <taxon>Kitasatosporales</taxon>
        <taxon>Streptomycetaceae</taxon>
        <taxon>Streptomyces</taxon>
    </lineage>
</organism>
<accession>A0A7Y7EB83</accession>
<dbReference type="PANTHER" id="PTHR11473">
    <property type="entry name" value="AROMATIC AMINO ACID HYDROXYLASE"/>
    <property type="match status" value="1"/>
</dbReference>
<evidence type="ECO:0000256" key="1">
    <source>
        <dbReference type="ARBA" id="ARBA00001954"/>
    </source>
</evidence>
<keyword evidence="3 7" id="KW-0479">Metal-binding</keyword>
<feature type="domain" description="Biopterin-dependent aromatic amino acid hydroxylase family profile" evidence="9">
    <location>
        <begin position="1"/>
        <end position="279"/>
    </location>
</feature>
<dbReference type="PRINTS" id="PR00372">
    <property type="entry name" value="FYWHYDRXLASE"/>
</dbReference>
<gene>
    <name evidence="10" type="ORF">HG542_32430</name>
</gene>
<evidence type="ECO:0000256" key="3">
    <source>
        <dbReference type="ARBA" id="ARBA00022723"/>
    </source>
</evidence>
<dbReference type="SUPFAM" id="SSF56534">
    <property type="entry name" value="Aromatic aminoacid monoxygenases, catalytic and oligomerization domains"/>
    <property type="match status" value="1"/>
</dbReference>
<dbReference type="GO" id="GO:0016714">
    <property type="term" value="F:oxidoreductase activity, acting on paired donors, with incorporation or reduction of molecular oxygen, reduced pteridine as one donor, and incorporation of one atom of oxygen"/>
    <property type="evidence" value="ECO:0007669"/>
    <property type="project" value="InterPro"/>
</dbReference>
<reference evidence="10 11" key="1">
    <citation type="submission" date="2020-04" db="EMBL/GenBank/DDBJ databases">
        <title>Draft Genome Sequence of Streptomyces morookaense DSM 40503, an 8-azaguanine-producing strain.</title>
        <authorList>
            <person name="Qi J."/>
            <person name="Gao J.-M."/>
        </authorList>
    </citation>
    <scope>NUCLEOTIDE SEQUENCE [LARGE SCALE GENOMIC DNA]</scope>
    <source>
        <strain evidence="10 11">DSM 40503</strain>
    </source>
</reference>
<dbReference type="GO" id="GO:0005506">
    <property type="term" value="F:iron ion binding"/>
    <property type="evidence" value="ECO:0007669"/>
    <property type="project" value="InterPro"/>
</dbReference>
<evidence type="ECO:0000256" key="6">
    <source>
        <dbReference type="ARBA" id="ARBA00023033"/>
    </source>
</evidence>
<dbReference type="PANTHER" id="PTHR11473:SF24">
    <property type="entry name" value="PHENYLALANINE-4-HYDROXYLASE"/>
    <property type="match status" value="1"/>
</dbReference>
<keyword evidence="6 10" id="KW-0503">Monooxygenase</keyword>
<evidence type="ECO:0000256" key="7">
    <source>
        <dbReference type="PIRSR" id="PIRSR601273-2"/>
    </source>
</evidence>